<evidence type="ECO:0000313" key="3">
    <source>
        <dbReference type="Proteomes" id="UP000765509"/>
    </source>
</evidence>
<dbReference type="Proteomes" id="UP000765509">
    <property type="component" value="Unassembled WGS sequence"/>
</dbReference>
<gene>
    <name evidence="2" type="ORF">O181_063362</name>
</gene>
<evidence type="ECO:0008006" key="4">
    <source>
        <dbReference type="Google" id="ProtNLM"/>
    </source>
</evidence>
<dbReference type="Gene3D" id="3.30.530.20">
    <property type="match status" value="1"/>
</dbReference>
<accession>A0A9Q3I1A5</accession>
<evidence type="ECO:0000256" key="1">
    <source>
        <dbReference type="SAM" id="MobiDB-lite"/>
    </source>
</evidence>
<comment type="caution">
    <text evidence="2">The sequence shown here is derived from an EMBL/GenBank/DDBJ whole genome shotgun (WGS) entry which is preliminary data.</text>
</comment>
<dbReference type="InterPro" id="IPR023393">
    <property type="entry name" value="START-like_dom_sf"/>
</dbReference>
<evidence type="ECO:0000313" key="2">
    <source>
        <dbReference type="EMBL" id="MBW0523647.1"/>
    </source>
</evidence>
<organism evidence="2 3">
    <name type="scientific">Austropuccinia psidii MF-1</name>
    <dbReference type="NCBI Taxonomy" id="1389203"/>
    <lineage>
        <taxon>Eukaryota</taxon>
        <taxon>Fungi</taxon>
        <taxon>Dikarya</taxon>
        <taxon>Basidiomycota</taxon>
        <taxon>Pucciniomycotina</taxon>
        <taxon>Pucciniomycetes</taxon>
        <taxon>Pucciniales</taxon>
        <taxon>Sphaerophragmiaceae</taxon>
        <taxon>Austropuccinia</taxon>
    </lineage>
</organism>
<dbReference type="SUPFAM" id="SSF55961">
    <property type="entry name" value="Bet v1-like"/>
    <property type="match status" value="1"/>
</dbReference>
<feature type="region of interest" description="Disordered" evidence="1">
    <location>
        <begin position="70"/>
        <end position="97"/>
    </location>
</feature>
<feature type="compositionally biased region" description="Basic and acidic residues" evidence="1">
    <location>
        <begin position="79"/>
        <end position="88"/>
    </location>
</feature>
<proteinExistence type="predicted"/>
<sequence>MSSLNHSHQYPLLANLQRHTLFLVSLSLVPLWAFNRFKWNARFTLDQFHLILAQVLFFVLLSRKLRSAAQSPSPSSDTASDHEIHENHPSPGLSPSFRSAQRLKDLVEQSNDWIGIYPTPQLRIMKHRAINSVYTVQMEVEKGTVTLEQLVRCLTERNRWEWDKMCESGQDLGDGIIWLRLKGFWPIKPKELVLRSFVFRLPSSDFPQTKPESPQPLVTILAGSTSTTHPLRSSSLEIKYAGYLIQQLPSGGFKVTHIVDLAGFGPLPTFVTKAILTKFVPSSFRKLIALAQLITPQNSDYNSLSSNWMPLTLDHPGTKPESESDPQTSTEQQRLQVMIKELKDVIQDLRQQQIGKTSWWKKGKILGAVGAALLVFLGTQPNFEPFAVRRRQVRWFYKLH</sequence>
<name>A0A9Q3I1A5_9BASI</name>
<dbReference type="EMBL" id="AVOT02030450">
    <property type="protein sequence ID" value="MBW0523647.1"/>
    <property type="molecule type" value="Genomic_DNA"/>
</dbReference>
<protein>
    <recommendedName>
        <fullName evidence="4">START domain-containing protein</fullName>
    </recommendedName>
</protein>
<dbReference type="AlphaFoldDB" id="A0A9Q3I1A5"/>
<feature type="region of interest" description="Disordered" evidence="1">
    <location>
        <begin position="312"/>
        <end position="332"/>
    </location>
</feature>
<reference evidence="2" key="1">
    <citation type="submission" date="2021-03" db="EMBL/GenBank/DDBJ databases">
        <title>Draft genome sequence of rust myrtle Austropuccinia psidii MF-1, a brazilian biotype.</title>
        <authorList>
            <person name="Quecine M.C."/>
            <person name="Pachon D.M.R."/>
            <person name="Bonatelli M.L."/>
            <person name="Correr F.H."/>
            <person name="Franceschini L.M."/>
            <person name="Leite T.F."/>
            <person name="Margarido G.R.A."/>
            <person name="Almeida C.A."/>
            <person name="Ferrarezi J.A."/>
            <person name="Labate C.A."/>
        </authorList>
    </citation>
    <scope>NUCLEOTIDE SEQUENCE</scope>
    <source>
        <strain evidence="2">MF-1</strain>
    </source>
</reference>
<keyword evidence="3" id="KW-1185">Reference proteome</keyword>
<dbReference type="OrthoDB" id="2500392at2759"/>